<gene>
    <name evidence="1" type="ORF">EZS27_025651</name>
</gene>
<dbReference type="EMBL" id="SNRY01002436">
    <property type="protein sequence ID" value="KAA6325091.1"/>
    <property type="molecule type" value="Genomic_DNA"/>
</dbReference>
<evidence type="ECO:0000313" key="1">
    <source>
        <dbReference type="EMBL" id="KAA6325091.1"/>
    </source>
</evidence>
<sequence length="23" mass="3043">MVRRERKFYSKEFRERVLTAYYN</sequence>
<name>A0A5J4QWE5_9ZZZZ</name>
<feature type="non-terminal residue" evidence="1">
    <location>
        <position position="23"/>
    </location>
</feature>
<dbReference type="AlphaFoldDB" id="A0A5J4QWE5"/>
<comment type="caution">
    <text evidence="1">The sequence shown here is derived from an EMBL/GenBank/DDBJ whole genome shotgun (WGS) entry which is preliminary data.</text>
</comment>
<proteinExistence type="predicted"/>
<protein>
    <submittedName>
        <fullName evidence="1">Uncharacterized protein</fullName>
    </submittedName>
</protein>
<accession>A0A5J4QWE5</accession>
<organism evidence="1">
    <name type="scientific">termite gut metagenome</name>
    <dbReference type="NCBI Taxonomy" id="433724"/>
    <lineage>
        <taxon>unclassified sequences</taxon>
        <taxon>metagenomes</taxon>
        <taxon>organismal metagenomes</taxon>
    </lineage>
</organism>
<reference evidence="1" key="1">
    <citation type="submission" date="2019-03" db="EMBL/GenBank/DDBJ databases">
        <title>Single cell metagenomics reveals metabolic interactions within the superorganism composed of flagellate Streblomastix strix and complex community of Bacteroidetes bacteria on its surface.</title>
        <authorList>
            <person name="Treitli S.C."/>
            <person name="Kolisko M."/>
            <person name="Husnik F."/>
            <person name="Keeling P."/>
            <person name="Hampl V."/>
        </authorList>
    </citation>
    <scope>NUCLEOTIDE SEQUENCE</scope>
    <source>
        <strain evidence="1">STM</strain>
    </source>
</reference>